<reference evidence="1 2" key="1">
    <citation type="submission" date="2018-12" db="EMBL/GenBank/DDBJ databases">
        <authorList>
            <consortium name="Pathogen Informatics"/>
        </authorList>
    </citation>
    <scope>NUCLEOTIDE SEQUENCE [LARGE SCALE GENOMIC DNA]</scope>
    <source>
        <strain evidence="1 2">NCTC13635</strain>
    </source>
</reference>
<accession>A0A3S4GUB4</accession>
<sequence>MVDQADATLTGKESFPGRLYGIADRRQHAQSGHNYTTLRHVCPPGRENRFLWDNKKIKLRRSNDRLEMFTYAWWPLM</sequence>
<proteinExistence type="predicted"/>
<dbReference type="Proteomes" id="UP000282433">
    <property type="component" value="Chromosome"/>
</dbReference>
<evidence type="ECO:0000313" key="1">
    <source>
        <dbReference type="EMBL" id="VEB07380.1"/>
    </source>
</evidence>
<gene>
    <name evidence="1" type="ORF">NCTC13635_06740</name>
</gene>
<evidence type="ECO:0000313" key="2">
    <source>
        <dbReference type="Proteomes" id="UP000282433"/>
    </source>
</evidence>
<organism evidence="1 2">
    <name type="scientific">Klebsiella pneumoniae</name>
    <dbReference type="NCBI Taxonomy" id="573"/>
    <lineage>
        <taxon>Bacteria</taxon>
        <taxon>Pseudomonadati</taxon>
        <taxon>Pseudomonadota</taxon>
        <taxon>Gammaproteobacteria</taxon>
        <taxon>Enterobacterales</taxon>
        <taxon>Enterobacteriaceae</taxon>
        <taxon>Klebsiella/Raoultella group</taxon>
        <taxon>Klebsiella</taxon>
        <taxon>Klebsiella pneumoniae complex</taxon>
    </lineage>
</organism>
<dbReference type="EMBL" id="LR134162">
    <property type="protein sequence ID" value="VEB07380.1"/>
    <property type="molecule type" value="Genomic_DNA"/>
</dbReference>
<dbReference type="AlphaFoldDB" id="A0A3S4GUB4"/>
<protein>
    <submittedName>
        <fullName evidence="1">Uncharacterized protein</fullName>
    </submittedName>
</protein>
<name>A0A3S4GUB4_KLEPN</name>